<reference evidence="1" key="1">
    <citation type="submission" date="2019-12" db="EMBL/GenBank/DDBJ databases">
        <authorList>
            <person name="Cremers G."/>
        </authorList>
    </citation>
    <scope>NUCLEOTIDE SEQUENCE</scope>
    <source>
        <strain evidence="1">Mbul2</strain>
        <plasmid evidence="1">1</plasmid>
    </source>
</reference>
<dbReference type="AlphaFoldDB" id="A0A679JXW0"/>
<keyword evidence="1" id="KW-0614">Plasmid</keyword>
<gene>
    <name evidence="1" type="ORF">MBLL_00762</name>
</gene>
<geneLocation type="plasmid" evidence="1">
    <name>1</name>
</geneLocation>
<organism evidence="1">
    <name type="scientific">Methylobacterium bullatum</name>
    <dbReference type="NCBI Taxonomy" id="570505"/>
    <lineage>
        <taxon>Bacteria</taxon>
        <taxon>Pseudomonadati</taxon>
        <taxon>Pseudomonadota</taxon>
        <taxon>Alphaproteobacteria</taxon>
        <taxon>Hyphomicrobiales</taxon>
        <taxon>Methylobacteriaceae</taxon>
        <taxon>Methylobacterium</taxon>
    </lineage>
</organism>
<accession>A0A679JXW0</accession>
<sequence length="53" mass="6314">MLWPRFPVGLKHLPIKSLRIKNFDYFYLNASISSDCMECMECVSHRIYVFNLS</sequence>
<protein>
    <submittedName>
        <fullName evidence="1">Uncharacterized protein</fullName>
    </submittedName>
</protein>
<evidence type="ECO:0000313" key="1">
    <source>
        <dbReference type="EMBL" id="CAA2137652.1"/>
    </source>
</evidence>
<name>A0A679JXW0_9HYPH</name>
<proteinExistence type="predicted"/>
<dbReference type="EMBL" id="LR743510">
    <property type="protein sequence ID" value="CAA2137652.1"/>
    <property type="molecule type" value="Genomic_DNA"/>
</dbReference>